<dbReference type="RefSeq" id="XP_014143497.1">
    <property type="nucleotide sequence ID" value="XM_014288022.1"/>
</dbReference>
<organism evidence="1 2">
    <name type="scientific">Sphaeroforma arctica JP610</name>
    <dbReference type="NCBI Taxonomy" id="667725"/>
    <lineage>
        <taxon>Eukaryota</taxon>
        <taxon>Ichthyosporea</taxon>
        <taxon>Ichthyophonida</taxon>
        <taxon>Sphaeroforma</taxon>
    </lineage>
</organism>
<evidence type="ECO:0000313" key="2">
    <source>
        <dbReference type="Proteomes" id="UP000054560"/>
    </source>
</evidence>
<accession>A0A0L0EYR2</accession>
<dbReference type="AlphaFoldDB" id="A0A0L0EYR2"/>
<dbReference type="Proteomes" id="UP000054560">
    <property type="component" value="Unassembled WGS sequence"/>
</dbReference>
<gene>
    <name evidence="1" type="ORF">SARC_17890</name>
</gene>
<name>A0A0L0EYR2_9EUKA</name>
<reference evidence="1 2" key="1">
    <citation type="submission" date="2011-02" db="EMBL/GenBank/DDBJ databases">
        <title>The Genome Sequence of Sphaeroforma arctica JP610.</title>
        <authorList>
            <consortium name="The Broad Institute Genome Sequencing Platform"/>
            <person name="Russ C."/>
            <person name="Cuomo C."/>
            <person name="Young S.K."/>
            <person name="Zeng Q."/>
            <person name="Gargeya S."/>
            <person name="Alvarado L."/>
            <person name="Berlin A."/>
            <person name="Chapman S.B."/>
            <person name="Chen Z."/>
            <person name="Freedman E."/>
            <person name="Gellesch M."/>
            <person name="Goldberg J."/>
            <person name="Griggs A."/>
            <person name="Gujja S."/>
            <person name="Heilman E."/>
            <person name="Heiman D."/>
            <person name="Howarth C."/>
            <person name="Mehta T."/>
            <person name="Neiman D."/>
            <person name="Pearson M."/>
            <person name="Roberts A."/>
            <person name="Saif S."/>
            <person name="Shea T."/>
            <person name="Shenoy N."/>
            <person name="Sisk P."/>
            <person name="Stolte C."/>
            <person name="Sykes S."/>
            <person name="White J."/>
            <person name="Yandava C."/>
            <person name="Burger G."/>
            <person name="Gray M.W."/>
            <person name="Holland P.W.H."/>
            <person name="King N."/>
            <person name="Lang F.B.F."/>
            <person name="Roger A.J."/>
            <person name="Ruiz-Trillo I."/>
            <person name="Haas B."/>
            <person name="Nusbaum C."/>
            <person name="Birren B."/>
        </authorList>
    </citation>
    <scope>NUCLEOTIDE SEQUENCE [LARGE SCALE GENOMIC DNA]</scope>
    <source>
        <strain evidence="1 2">JP610</strain>
    </source>
</reference>
<keyword evidence="2" id="KW-1185">Reference proteome</keyword>
<dbReference type="GeneID" id="25918394"/>
<dbReference type="EMBL" id="KQ254205">
    <property type="protein sequence ID" value="KNC69595.1"/>
    <property type="molecule type" value="Genomic_DNA"/>
</dbReference>
<evidence type="ECO:0000313" key="1">
    <source>
        <dbReference type="EMBL" id="KNC69595.1"/>
    </source>
</evidence>
<protein>
    <submittedName>
        <fullName evidence="1">Uncharacterized protein</fullName>
    </submittedName>
</protein>
<sequence>SMPAKMEEAFMNEIQRALNNRNTSSYHTLMNGLFSLPVEPYKDFNYDAFTSTEHVVRVEGGK</sequence>
<proteinExistence type="predicted"/>
<feature type="non-terminal residue" evidence="1">
    <location>
        <position position="1"/>
    </location>
</feature>